<gene>
    <name evidence="1" type="ORF">ESO86_07405</name>
</gene>
<dbReference type="RefSeq" id="WP_129234324.1">
    <property type="nucleotide sequence ID" value="NZ_SDPL01000108.1"/>
</dbReference>
<dbReference type="PANTHER" id="PTHR34389">
    <property type="entry name" value="L-RHAMNOSE MUTAROTASE"/>
    <property type="match status" value="1"/>
</dbReference>
<organism evidence="1 2">
    <name type="scientific">Agromyces binzhouensis</name>
    <dbReference type="NCBI Taxonomy" id="1817495"/>
    <lineage>
        <taxon>Bacteria</taxon>
        <taxon>Bacillati</taxon>
        <taxon>Actinomycetota</taxon>
        <taxon>Actinomycetes</taxon>
        <taxon>Micrococcales</taxon>
        <taxon>Microbacteriaceae</taxon>
        <taxon>Agromyces</taxon>
    </lineage>
</organism>
<sequence length="133" mass="14902">MSTGTAQRVCFQLQVDPARLDEYRERHAAVWPDMLRAIEASGRRNYSLFLREDGLLIGYYEVDDDDAAQAALADDPRTAPWEAEMAEFFVALDGARPDQGAPRLPEVFHLEDQLAALDRDAASVTTRRESSDS</sequence>
<dbReference type="Pfam" id="PF05336">
    <property type="entry name" value="rhaM"/>
    <property type="match status" value="1"/>
</dbReference>
<dbReference type="InterPro" id="IPR011008">
    <property type="entry name" value="Dimeric_a/b-barrel"/>
</dbReference>
<dbReference type="OrthoDB" id="9799608at2"/>
<dbReference type="EMBL" id="SDPL01000108">
    <property type="protein sequence ID" value="RXZ48250.1"/>
    <property type="molecule type" value="Genomic_DNA"/>
</dbReference>
<dbReference type="GO" id="GO:0019301">
    <property type="term" value="P:rhamnose catabolic process"/>
    <property type="evidence" value="ECO:0007669"/>
    <property type="project" value="TreeGrafter"/>
</dbReference>
<dbReference type="Proteomes" id="UP000292881">
    <property type="component" value="Unassembled WGS sequence"/>
</dbReference>
<comment type="caution">
    <text evidence="1">The sequence shown here is derived from an EMBL/GenBank/DDBJ whole genome shotgun (WGS) entry which is preliminary data.</text>
</comment>
<name>A0A4Q2JPT8_9MICO</name>
<dbReference type="PANTHER" id="PTHR34389:SF2">
    <property type="entry name" value="L-RHAMNOSE MUTAROTASE"/>
    <property type="match status" value="1"/>
</dbReference>
<dbReference type="GO" id="GO:0016857">
    <property type="term" value="F:racemase and epimerase activity, acting on carbohydrates and derivatives"/>
    <property type="evidence" value="ECO:0007669"/>
    <property type="project" value="InterPro"/>
</dbReference>
<reference evidence="1 2" key="1">
    <citation type="submission" date="2019-01" db="EMBL/GenBank/DDBJ databases">
        <authorList>
            <person name="Li J."/>
        </authorList>
    </citation>
    <scope>NUCLEOTIDE SEQUENCE [LARGE SCALE GENOMIC DNA]</scope>
    <source>
        <strain evidence="1 2">CGMCC 4.7180</strain>
    </source>
</reference>
<keyword evidence="2" id="KW-1185">Reference proteome</keyword>
<dbReference type="AlphaFoldDB" id="A0A4Q2JPT8"/>
<evidence type="ECO:0000313" key="1">
    <source>
        <dbReference type="EMBL" id="RXZ48250.1"/>
    </source>
</evidence>
<evidence type="ECO:0000313" key="2">
    <source>
        <dbReference type="Proteomes" id="UP000292881"/>
    </source>
</evidence>
<proteinExistence type="predicted"/>
<accession>A0A4Q2JPT8</accession>
<dbReference type="InterPro" id="IPR008000">
    <property type="entry name" value="Rham/fucose_mutarotase"/>
</dbReference>
<dbReference type="SUPFAM" id="SSF54909">
    <property type="entry name" value="Dimeric alpha+beta barrel"/>
    <property type="match status" value="1"/>
</dbReference>
<protein>
    <submittedName>
        <fullName evidence="1">L-rhamnose mutarotase</fullName>
    </submittedName>
</protein>
<dbReference type="Gene3D" id="3.30.70.100">
    <property type="match status" value="1"/>
</dbReference>